<dbReference type="PANTHER" id="PTHR22916:SF3">
    <property type="entry name" value="UDP-GLCNAC:BETAGAL BETA-1,3-N-ACETYLGLUCOSAMINYLTRANSFERASE-LIKE PROTEIN 1"/>
    <property type="match status" value="1"/>
</dbReference>
<organism evidence="2 3">
    <name type="scientific">Propioniferax innocua</name>
    <dbReference type="NCBI Taxonomy" id="1753"/>
    <lineage>
        <taxon>Bacteria</taxon>
        <taxon>Bacillati</taxon>
        <taxon>Actinomycetota</taxon>
        <taxon>Actinomycetes</taxon>
        <taxon>Propionibacteriales</taxon>
        <taxon>Propionibacteriaceae</taxon>
        <taxon>Propioniferax</taxon>
    </lineage>
</organism>
<comment type="caution">
    <text evidence="2">The sequence shown here is derived from an EMBL/GenBank/DDBJ whole genome shotgun (WGS) entry which is preliminary data.</text>
</comment>
<dbReference type="InterPro" id="IPR029044">
    <property type="entry name" value="Nucleotide-diphossugar_trans"/>
</dbReference>
<dbReference type="Proteomes" id="UP000316196">
    <property type="component" value="Unassembled WGS sequence"/>
</dbReference>
<dbReference type="CDD" id="cd00761">
    <property type="entry name" value="Glyco_tranf_GTA_type"/>
    <property type="match status" value="1"/>
</dbReference>
<dbReference type="OrthoDB" id="3226099at2"/>
<dbReference type="PANTHER" id="PTHR22916">
    <property type="entry name" value="GLYCOSYLTRANSFERASE"/>
    <property type="match status" value="1"/>
</dbReference>
<dbReference type="RefSeq" id="WP_142092282.1">
    <property type="nucleotide sequence ID" value="NZ_BAAAMD010000003.1"/>
</dbReference>
<dbReference type="Pfam" id="PF00535">
    <property type="entry name" value="Glycos_transf_2"/>
    <property type="match status" value="1"/>
</dbReference>
<sequence>MASRDRLTVFVLFHNLGGSNPLARECLASLAHSVDDRIRFELIDDGSTDDTPQLLAEAARRLPGASVHTHASARGASAARNGALTRVETTWFTFLDGDDWVRRGYYPALLDEAERTGVPWLRVDHIATTGKERLVTRIPSGARGRVIAPREEILPGHRTTPVDFAHSWGGLYHRCLADEQIWWFPPQLRTAEDRPGIWNLHLSVDAYAISEVCGLHYRRGIPTSLTMVRDERQLDIIESMRLMGEVVARHDDTERFAPKVVRTWAGLLAFHYLNRHRLSPALRRRFMVDADALLATAPQELLAEVLTVMPESRRQSVQSLRRQAAALRATGMRPTPTPPSVAWGSTTGLENVDQVRIDG</sequence>
<dbReference type="Gene3D" id="3.90.550.10">
    <property type="entry name" value="Spore Coat Polysaccharide Biosynthesis Protein SpsA, Chain A"/>
    <property type="match status" value="1"/>
</dbReference>
<feature type="domain" description="Glycosyltransferase 2-like" evidence="1">
    <location>
        <begin position="9"/>
        <end position="126"/>
    </location>
</feature>
<dbReference type="EMBL" id="VFOR01000001">
    <property type="protein sequence ID" value="TQL62431.1"/>
    <property type="molecule type" value="Genomic_DNA"/>
</dbReference>
<name>A0A542ZPY8_9ACTN</name>
<keyword evidence="2" id="KW-0808">Transferase</keyword>
<dbReference type="InterPro" id="IPR001173">
    <property type="entry name" value="Glyco_trans_2-like"/>
</dbReference>
<evidence type="ECO:0000313" key="3">
    <source>
        <dbReference type="Proteomes" id="UP000316196"/>
    </source>
</evidence>
<evidence type="ECO:0000259" key="1">
    <source>
        <dbReference type="Pfam" id="PF00535"/>
    </source>
</evidence>
<reference evidence="2 3" key="1">
    <citation type="submission" date="2019-06" db="EMBL/GenBank/DDBJ databases">
        <title>Sequencing the genomes of 1000 actinobacteria strains.</title>
        <authorList>
            <person name="Klenk H.-P."/>
        </authorList>
    </citation>
    <scope>NUCLEOTIDE SEQUENCE [LARGE SCALE GENOMIC DNA]</scope>
    <source>
        <strain evidence="2 3">DSM 8251</strain>
    </source>
</reference>
<proteinExistence type="predicted"/>
<keyword evidence="3" id="KW-1185">Reference proteome</keyword>
<evidence type="ECO:0000313" key="2">
    <source>
        <dbReference type="EMBL" id="TQL62431.1"/>
    </source>
</evidence>
<gene>
    <name evidence="2" type="ORF">FB460_0206</name>
</gene>
<dbReference type="GO" id="GO:0016758">
    <property type="term" value="F:hexosyltransferase activity"/>
    <property type="evidence" value="ECO:0007669"/>
    <property type="project" value="UniProtKB-ARBA"/>
</dbReference>
<dbReference type="AlphaFoldDB" id="A0A542ZPY8"/>
<dbReference type="SUPFAM" id="SSF53448">
    <property type="entry name" value="Nucleotide-diphospho-sugar transferases"/>
    <property type="match status" value="1"/>
</dbReference>
<protein>
    <submittedName>
        <fullName evidence="2">Glycosyl transferase family 2</fullName>
    </submittedName>
</protein>
<accession>A0A542ZPY8</accession>